<dbReference type="Proteomes" id="UP000518904">
    <property type="component" value="Unassembled WGS sequence"/>
</dbReference>
<accession>A0A7Y0SLB4</accession>
<organism evidence="1 2">
    <name type="scientific">Vibrio parahaemolyticus</name>
    <dbReference type="NCBI Taxonomy" id="670"/>
    <lineage>
        <taxon>Bacteria</taxon>
        <taxon>Pseudomonadati</taxon>
        <taxon>Pseudomonadota</taxon>
        <taxon>Gammaproteobacteria</taxon>
        <taxon>Vibrionales</taxon>
        <taxon>Vibrionaceae</taxon>
        <taxon>Vibrio</taxon>
    </lineage>
</organism>
<evidence type="ECO:0000313" key="2">
    <source>
        <dbReference type="Proteomes" id="UP000518904"/>
    </source>
</evidence>
<dbReference type="AlphaFoldDB" id="A0A7Y0SLB4"/>
<protein>
    <submittedName>
        <fullName evidence="1">Uncharacterized protein</fullName>
    </submittedName>
</protein>
<comment type="caution">
    <text evidence="1">The sequence shown here is derived from an EMBL/GenBank/DDBJ whole genome shotgun (WGS) entry which is preliminary data.</text>
</comment>
<evidence type="ECO:0000313" key="1">
    <source>
        <dbReference type="EMBL" id="NMU85636.1"/>
    </source>
</evidence>
<proteinExistence type="predicted"/>
<name>A0A7Y0SLB4_VIBPH</name>
<dbReference type="RefSeq" id="WP_169566731.1">
    <property type="nucleotide sequence ID" value="NZ_CP012950.1"/>
</dbReference>
<dbReference type="EMBL" id="JABCLB010002279">
    <property type="protein sequence ID" value="NMU85636.1"/>
    <property type="molecule type" value="Genomic_DNA"/>
</dbReference>
<reference evidence="1 2" key="1">
    <citation type="submission" date="2020-04" db="EMBL/GenBank/DDBJ databases">
        <title>Whole-genome sequencing of Vibrio spp. from China reveals different genetic environments of blaCTX-M-14 among diverse lineages.</title>
        <authorList>
            <person name="Zheng Z."/>
            <person name="Ye L."/>
            <person name="Chen S."/>
        </authorList>
    </citation>
    <scope>NUCLEOTIDE SEQUENCE [LARGE SCALE GENOMIC DNA]</scope>
    <source>
        <strain evidence="1 2">Vb0551</strain>
    </source>
</reference>
<sequence>MGLFIALILIRLFLFFGGLLNVEIALKVTLVTQMFVVADISIKLVGNGLHFGSVPSTWLCREKGI</sequence>
<gene>
    <name evidence="1" type="ORF">HKB16_22550</name>
</gene>